<organism evidence="2 3">
    <name type="scientific">Leptosia nina</name>
    <dbReference type="NCBI Taxonomy" id="320188"/>
    <lineage>
        <taxon>Eukaryota</taxon>
        <taxon>Metazoa</taxon>
        <taxon>Ecdysozoa</taxon>
        <taxon>Arthropoda</taxon>
        <taxon>Hexapoda</taxon>
        <taxon>Insecta</taxon>
        <taxon>Pterygota</taxon>
        <taxon>Neoptera</taxon>
        <taxon>Endopterygota</taxon>
        <taxon>Lepidoptera</taxon>
        <taxon>Glossata</taxon>
        <taxon>Ditrysia</taxon>
        <taxon>Papilionoidea</taxon>
        <taxon>Pieridae</taxon>
        <taxon>Pierinae</taxon>
        <taxon>Leptosia</taxon>
    </lineage>
</organism>
<evidence type="ECO:0008006" key="4">
    <source>
        <dbReference type="Google" id="ProtNLM"/>
    </source>
</evidence>
<dbReference type="GO" id="GO:0031145">
    <property type="term" value="P:anaphase-promoting complex-dependent catabolic process"/>
    <property type="evidence" value="ECO:0007669"/>
    <property type="project" value="InterPro"/>
</dbReference>
<dbReference type="Proteomes" id="UP001497472">
    <property type="component" value="Unassembled WGS sequence"/>
</dbReference>
<protein>
    <recommendedName>
        <fullName evidence="4">Cell division cycle protein 26 homolog</fullName>
    </recommendedName>
</protein>
<keyword evidence="3" id="KW-1185">Reference proteome</keyword>
<evidence type="ECO:0000313" key="2">
    <source>
        <dbReference type="EMBL" id="CAK1555790.1"/>
    </source>
</evidence>
<dbReference type="Pfam" id="PF10471">
    <property type="entry name" value="ANAPC_CDC26"/>
    <property type="match status" value="1"/>
</dbReference>
<evidence type="ECO:0000256" key="1">
    <source>
        <dbReference type="ARBA" id="ARBA00022786"/>
    </source>
</evidence>
<comment type="caution">
    <text evidence="2">The sequence shown here is derived from an EMBL/GenBank/DDBJ whole genome shotgun (WGS) entry which is preliminary data.</text>
</comment>
<proteinExistence type="predicted"/>
<dbReference type="EMBL" id="CAVLEF010000280">
    <property type="protein sequence ID" value="CAK1555790.1"/>
    <property type="molecule type" value="Genomic_DNA"/>
</dbReference>
<keyword evidence="1" id="KW-0833">Ubl conjugation pathway</keyword>
<reference evidence="2 3" key="1">
    <citation type="submission" date="2023-11" db="EMBL/GenBank/DDBJ databases">
        <authorList>
            <person name="Okamura Y."/>
        </authorList>
    </citation>
    <scope>NUCLEOTIDE SEQUENCE [LARGE SCALE GENOMIC DNA]</scope>
</reference>
<dbReference type="GO" id="GO:0005680">
    <property type="term" value="C:anaphase-promoting complex"/>
    <property type="evidence" value="ECO:0007669"/>
    <property type="project" value="InterPro"/>
</dbReference>
<name>A0AAV1K5C3_9NEOP</name>
<sequence length="74" mass="8698">MIRRPLTEIKLKLEDLQEYENSKRDQNHLSLLQSMRNDYDKITITSPVGGPKTTEEIHERIGYAPKKNFLQAQQ</sequence>
<gene>
    <name evidence="2" type="ORF">LNINA_LOCUS14578</name>
</gene>
<dbReference type="AlphaFoldDB" id="A0AAV1K5C3"/>
<evidence type="ECO:0000313" key="3">
    <source>
        <dbReference type="Proteomes" id="UP001497472"/>
    </source>
</evidence>
<dbReference type="InterPro" id="IPR018860">
    <property type="entry name" value="APC_suCDC26"/>
</dbReference>
<accession>A0AAV1K5C3</accession>